<dbReference type="InterPro" id="IPR012947">
    <property type="entry name" value="tRNA_SAD"/>
</dbReference>
<evidence type="ECO:0000256" key="8">
    <source>
        <dbReference type="ARBA" id="ARBA00022884"/>
    </source>
</evidence>
<dbReference type="Gene3D" id="6.10.250.550">
    <property type="match status" value="1"/>
</dbReference>
<dbReference type="Gene3D" id="3.30.54.20">
    <property type="match status" value="1"/>
</dbReference>
<feature type="binding site" evidence="13">
    <location>
        <position position="578"/>
    </location>
    <ligand>
        <name>Zn(2+)</name>
        <dbReference type="ChEBI" id="CHEBI:29105"/>
    </ligand>
</feature>
<dbReference type="HAMAP" id="MF_00036_B">
    <property type="entry name" value="Ala_tRNA_synth_B"/>
    <property type="match status" value="1"/>
</dbReference>
<keyword evidence="17" id="KW-1185">Reference proteome</keyword>
<dbReference type="NCBIfam" id="TIGR00344">
    <property type="entry name" value="alaS"/>
    <property type="match status" value="1"/>
</dbReference>
<feature type="region of interest" description="Disordered" evidence="14">
    <location>
        <begin position="856"/>
        <end position="894"/>
    </location>
</feature>
<organism evidence="16 17">
    <name type="scientific">Brooklawnia propionicigenes</name>
    <dbReference type="NCBI Taxonomy" id="3041175"/>
    <lineage>
        <taxon>Bacteria</taxon>
        <taxon>Bacillati</taxon>
        <taxon>Actinomycetota</taxon>
        <taxon>Actinomycetes</taxon>
        <taxon>Propionibacteriales</taxon>
        <taxon>Propionibacteriaceae</taxon>
        <taxon>Brooklawnia</taxon>
    </lineage>
</organism>
<dbReference type="SUPFAM" id="SSF55681">
    <property type="entry name" value="Class II aaRS and biotin synthetases"/>
    <property type="match status" value="1"/>
</dbReference>
<dbReference type="InterPro" id="IPR050058">
    <property type="entry name" value="Ala-tRNA_ligase"/>
</dbReference>
<dbReference type="PANTHER" id="PTHR11777">
    <property type="entry name" value="ALANYL-TRNA SYNTHETASE"/>
    <property type="match status" value="1"/>
</dbReference>
<feature type="binding site" evidence="13">
    <location>
        <position position="681"/>
    </location>
    <ligand>
        <name>Zn(2+)</name>
        <dbReference type="ChEBI" id="CHEBI:29105"/>
    </ligand>
</feature>
<comment type="catalytic activity">
    <reaction evidence="12 13">
        <text>tRNA(Ala) + L-alanine + ATP = L-alanyl-tRNA(Ala) + AMP + diphosphate</text>
        <dbReference type="Rhea" id="RHEA:12540"/>
        <dbReference type="Rhea" id="RHEA-COMP:9657"/>
        <dbReference type="Rhea" id="RHEA-COMP:9923"/>
        <dbReference type="ChEBI" id="CHEBI:30616"/>
        <dbReference type="ChEBI" id="CHEBI:33019"/>
        <dbReference type="ChEBI" id="CHEBI:57972"/>
        <dbReference type="ChEBI" id="CHEBI:78442"/>
        <dbReference type="ChEBI" id="CHEBI:78497"/>
        <dbReference type="ChEBI" id="CHEBI:456215"/>
        <dbReference type="EC" id="6.1.1.7"/>
    </reaction>
</comment>
<dbReference type="FunFam" id="3.10.310.40:FF:000001">
    <property type="entry name" value="Alanine--tRNA ligase"/>
    <property type="match status" value="1"/>
</dbReference>
<feature type="domain" description="Alanyl-transfer RNA synthetases family profile" evidence="15">
    <location>
        <begin position="1"/>
        <end position="724"/>
    </location>
</feature>
<keyword evidence="8 13" id="KW-0694">RNA-binding</keyword>
<dbReference type="PROSITE" id="PS50860">
    <property type="entry name" value="AA_TRNA_LIGASE_II_ALA"/>
    <property type="match status" value="1"/>
</dbReference>
<dbReference type="PANTHER" id="PTHR11777:SF9">
    <property type="entry name" value="ALANINE--TRNA LIGASE, CYTOPLASMIC"/>
    <property type="match status" value="1"/>
</dbReference>
<evidence type="ECO:0000256" key="11">
    <source>
        <dbReference type="ARBA" id="ARBA00024779"/>
    </source>
</evidence>
<dbReference type="GO" id="GO:0008270">
    <property type="term" value="F:zinc ion binding"/>
    <property type="evidence" value="ECO:0007669"/>
    <property type="project" value="UniProtKB-UniRule"/>
</dbReference>
<dbReference type="RefSeq" id="WP_286266226.1">
    <property type="nucleotide sequence ID" value="NZ_AP028056.1"/>
</dbReference>
<dbReference type="GO" id="GO:0005524">
    <property type="term" value="F:ATP binding"/>
    <property type="evidence" value="ECO:0007669"/>
    <property type="project" value="UniProtKB-UniRule"/>
</dbReference>
<dbReference type="KEGG" id="broo:brsh051_28700"/>
<dbReference type="Pfam" id="PF01411">
    <property type="entry name" value="tRNA-synt_2c"/>
    <property type="match status" value="1"/>
</dbReference>
<evidence type="ECO:0000256" key="9">
    <source>
        <dbReference type="ARBA" id="ARBA00022917"/>
    </source>
</evidence>
<keyword evidence="6 13" id="KW-0862">Zinc</keyword>
<accession>A0AAN0KFP0</accession>
<evidence type="ECO:0000256" key="2">
    <source>
        <dbReference type="ARBA" id="ARBA00022555"/>
    </source>
</evidence>
<dbReference type="EMBL" id="AP028056">
    <property type="protein sequence ID" value="BEH03589.1"/>
    <property type="molecule type" value="Genomic_DNA"/>
</dbReference>
<evidence type="ECO:0000256" key="7">
    <source>
        <dbReference type="ARBA" id="ARBA00022840"/>
    </source>
</evidence>
<dbReference type="GO" id="GO:0004813">
    <property type="term" value="F:alanine-tRNA ligase activity"/>
    <property type="evidence" value="ECO:0007669"/>
    <property type="project" value="UniProtKB-UniRule"/>
</dbReference>
<keyword evidence="7 13" id="KW-0067">ATP-binding</keyword>
<comment type="subcellular location">
    <subcellularLocation>
        <location evidence="13">Cytoplasm</location>
    </subcellularLocation>
</comment>
<dbReference type="Proteomes" id="UP001431656">
    <property type="component" value="Chromosome"/>
</dbReference>
<dbReference type="InterPro" id="IPR002318">
    <property type="entry name" value="Ala-tRNA-lgiase_IIc"/>
</dbReference>
<dbReference type="SUPFAM" id="SSF101353">
    <property type="entry name" value="Putative anticodon-binding domain of alanyl-tRNA synthetase (AlaRS)"/>
    <property type="match status" value="1"/>
</dbReference>
<dbReference type="FunFam" id="3.30.980.10:FF:000004">
    <property type="entry name" value="Alanine--tRNA ligase, cytoplasmic"/>
    <property type="match status" value="1"/>
</dbReference>
<dbReference type="InterPro" id="IPR018162">
    <property type="entry name" value="Ala-tRNA-ligase_IIc_anticod-bd"/>
</dbReference>
<dbReference type="SUPFAM" id="SSF50447">
    <property type="entry name" value="Translation proteins"/>
    <property type="match status" value="1"/>
</dbReference>
<evidence type="ECO:0000256" key="13">
    <source>
        <dbReference type="HAMAP-Rule" id="MF_00036"/>
    </source>
</evidence>
<dbReference type="SUPFAM" id="SSF55186">
    <property type="entry name" value="ThrRS/AlaRS common domain"/>
    <property type="match status" value="1"/>
</dbReference>
<dbReference type="PRINTS" id="PR00980">
    <property type="entry name" value="TRNASYNTHALA"/>
</dbReference>
<dbReference type="Pfam" id="PF02272">
    <property type="entry name" value="DHHA1"/>
    <property type="match status" value="1"/>
</dbReference>
<dbReference type="InterPro" id="IPR023033">
    <property type="entry name" value="Ala_tRNA_ligase_euk/bac"/>
</dbReference>
<dbReference type="InterPro" id="IPR018163">
    <property type="entry name" value="Thr/Ala-tRNA-synth_IIc_edit"/>
</dbReference>
<evidence type="ECO:0000313" key="16">
    <source>
        <dbReference type="EMBL" id="BEH03589.1"/>
    </source>
</evidence>
<name>A0AAN0KFP0_9ACTN</name>
<dbReference type="SMART" id="SM00863">
    <property type="entry name" value="tRNA_SAD"/>
    <property type="match status" value="1"/>
</dbReference>
<evidence type="ECO:0000256" key="5">
    <source>
        <dbReference type="ARBA" id="ARBA00022741"/>
    </source>
</evidence>
<feature type="compositionally biased region" description="Low complexity" evidence="14">
    <location>
        <begin position="873"/>
        <end position="882"/>
    </location>
</feature>
<keyword evidence="4 13" id="KW-0479">Metal-binding</keyword>
<dbReference type="GO" id="GO:0000049">
    <property type="term" value="F:tRNA binding"/>
    <property type="evidence" value="ECO:0007669"/>
    <property type="project" value="UniProtKB-KW"/>
</dbReference>
<evidence type="ECO:0000256" key="10">
    <source>
        <dbReference type="ARBA" id="ARBA00023146"/>
    </source>
</evidence>
<evidence type="ECO:0000256" key="6">
    <source>
        <dbReference type="ARBA" id="ARBA00022833"/>
    </source>
</evidence>
<dbReference type="InterPro" id="IPR009000">
    <property type="entry name" value="Transl_B-barrel_sf"/>
</dbReference>
<sequence>MKAAEIGRRYVDFFAARDHTIVPSASLLYNDPTLLFVNAGMVPFKPYFIGAEPSPYKRAVSLQKCVRTLDIEDVGKTTRHGTFFQMLGNFSFGDYFKREAIEWAWELVTGPIDEGCFGFDPNKVWVTVLGPGLHPEYPEGDIEAMTYWKSVGVPAERIQSRGLKDNYWNMGIPGPGGPCSEIYIDRGPEYGPEGGPDADEDRYLEIWNLVFQQEDLSVVRAKDDFDIAGPLPSKNIDTGAGLERIALLLQGVDNMYETDEVFPVIARASELSGKKYGVDHTNDVRLRVIGDHVRSSLMLMTDGVAPGNEARGYVLRRLMRRSIRSMRLLGYAGPSIVDLLGVSRAVMHVSYPDIDDQWERIREIADAEEQSFSHTLTSGTALFDMAAQQVRSSGGHVLAGDKAFQLHDTYGFPIDLTLEMAAEQGLSVDQDAFRTLMNEQRQRAKADARAKKGGVTQTEAYQVLRAEGETPFLGYTELGAETKVRGLIADGESVTSAPAGSIVEVVLAETPFYAESGGQDSDTGILRTPAGDLKVLDVQRPVPGLIVHKVEVPNELVVGDAVTALVDGFNRRGACQAHSATHVLHAALRELVGSGATQAGSYNRPGYLRFDYSSVKGLSPELRAEIEERCNVAIRDDLEVTATQMKLEDAKALGAMAMFGEKYPPVVRMVEMGGPWSRELCGGTHVQHSSQIGMLTMLGEQSVGSGARRVEALVSTDAFAHMAAERALVNQLSDTLRVQPEQLGDRVQAMVAELKSAQKTIAELRMTQLQAKVSGIVANATDIEGVAFDAQVLDGVDAADLRSLAGQVRDQFGTRAAVVVLLSRSPKPAVVVAVNGRARDLGIKAGEIVRRAAAELGGKGGGKDDMAQGGGTQPEAAPQAVEAARHQVETVLGR</sequence>
<keyword evidence="10 13" id="KW-0030">Aminoacyl-tRNA synthetase</keyword>
<proteinExistence type="inferred from homology"/>
<feature type="binding site" evidence="13">
    <location>
        <position position="582"/>
    </location>
    <ligand>
        <name>Zn(2+)</name>
        <dbReference type="ChEBI" id="CHEBI:29105"/>
    </ligand>
</feature>
<dbReference type="InterPro" id="IPR018165">
    <property type="entry name" value="Ala-tRNA-synth_IIc_core"/>
</dbReference>
<gene>
    <name evidence="13 16" type="primary">alaS</name>
    <name evidence="16" type="ORF">brsh051_28700</name>
</gene>
<evidence type="ECO:0000256" key="12">
    <source>
        <dbReference type="ARBA" id="ARBA00048300"/>
    </source>
</evidence>
<evidence type="ECO:0000256" key="3">
    <source>
        <dbReference type="ARBA" id="ARBA00022598"/>
    </source>
</evidence>
<dbReference type="Gene3D" id="3.10.310.40">
    <property type="match status" value="1"/>
</dbReference>
<dbReference type="CDD" id="cd00673">
    <property type="entry name" value="AlaRS_core"/>
    <property type="match status" value="1"/>
</dbReference>
<comment type="function">
    <text evidence="11 13">Catalyzes the attachment of alanine to tRNA(Ala) in a two-step reaction: alanine is first activated by ATP to form Ala-AMP and then transferred to the acceptor end of tRNA(Ala). Also edits incorrectly charged Ser-tRNA(Ala) and Gly-tRNA(Ala) via its editing domain.</text>
</comment>
<dbReference type="AlphaFoldDB" id="A0AAN0KFP0"/>
<dbReference type="Pfam" id="PF07973">
    <property type="entry name" value="tRNA_SAD"/>
    <property type="match status" value="1"/>
</dbReference>
<dbReference type="InterPro" id="IPR018164">
    <property type="entry name" value="Ala-tRNA-synth_IIc_N"/>
</dbReference>
<dbReference type="FunFam" id="3.30.54.20:FF:000001">
    <property type="entry name" value="Alanine--tRNA ligase"/>
    <property type="match status" value="1"/>
</dbReference>
<comment type="cofactor">
    <cofactor evidence="13">
        <name>Zn(2+)</name>
        <dbReference type="ChEBI" id="CHEBI:29105"/>
    </cofactor>
    <text evidence="13">Binds 1 zinc ion per subunit.</text>
</comment>
<dbReference type="InterPro" id="IPR003156">
    <property type="entry name" value="DHHA1_dom"/>
</dbReference>
<dbReference type="EC" id="6.1.1.7" evidence="13"/>
<comment type="domain">
    <text evidence="13">Consists of three domains; the N-terminal catalytic domain, the editing domain and the C-terminal C-Ala domain. The editing domain removes incorrectly charged amino acids, while the C-Ala domain, along with tRNA(Ala), serves as a bridge to cooperatively bring together the editing and aminoacylation centers thus stimulating deacylation of misacylated tRNAs.</text>
</comment>
<dbReference type="GO" id="GO:0005829">
    <property type="term" value="C:cytosol"/>
    <property type="evidence" value="ECO:0007669"/>
    <property type="project" value="TreeGrafter"/>
</dbReference>
<keyword evidence="5 13" id="KW-0547">Nucleotide-binding</keyword>
<reference evidence="16" key="1">
    <citation type="journal article" date="2024" name="Int. J. Syst. Evol. Microbiol.">
        <title>Brooklawnia propionicigenes sp. nov., a facultatively anaerobic, propionate-producing bacterium isolated from a methanogenic reactor treating waste from cattle farms.</title>
        <authorList>
            <person name="Akita Y."/>
            <person name="Ueki A."/>
            <person name="Tonouchi A."/>
            <person name="Sugawara Y."/>
            <person name="Honma S."/>
            <person name="Kaku N."/>
            <person name="Ueki K."/>
        </authorList>
    </citation>
    <scope>NUCLEOTIDE SEQUENCE</scope>
    <source>
        <strain evidence="16">SH051</strain>
    </source>
</reference>
<protein>
    <recommendedName>
        <fullName evidence="13">Alanine--tRNA ligase</fullName>
        <ecNumber evidence="13">6.1.1.7</ecNumber>
    </recommendedName>
    <alternativeName>
        <fullName evidence="13">Alanyl-tRNA synthetase</fullName>
        <shortName evidence="13">AlaRS</shortName>
    </alternativeName>
</protein>
<keyword evidence="13" id="KW-0963">Cytoplasm</keyword>
<keyword evidence="2 13" id="KW-0820">tRNA-binding</keyword>
<evidence type="ECO:0000256" key="14">
    <source>
        <dbReference type="SAM" id="MobiDB-lite"/>
    </source>
</evidence>
<comment type="similarity">
    <text evidence="1 13">Belongs to the class-II aminoacyl-tRNA synthetase family.</text>
</comment>
<feature type="binding site" evidence="13">
    <location>
        <position position="685"/>
    </location>
    <ligand>
        <name>Zn(2+)</name>
        <dbReference type="ChEBI" id="CHEBI:29105"/>
    </ligand>
</feature>
<dbReference type="GO" id="GO:0002161">
    <property type="term" value="F:aminoacyl-tRNA deacylase activity"/>
    <property type="evidence" value="ECO:0007669"/>
    <property type="project" value="TreeGrafter"/>
</dbReference>
<dbReference type="Gene3D" id="3.30.980.10">
    <property type="entry name" value="Threonyl-trna Synthetase, Chain A, domain 2"/>
    <property type="match status" value="1"/>
</dbReference>
<keyword evidence="9 13" id="KW-0648">Protein biosynthesis</keyword>
<evidence type="ECO:0000259" key="15">
    <source>
        <dbReference type="PROSITE" id="PS50860"/>
    </source>
</evidence>
<dbReference type="Gene3D" id="2.40.30.130">
    <property type="match status" value="1"/>
</dbReference>
<evidence type="ECO:0000256" key="1">
    <source>
        <dbReference type="ARBA" id="ARBA00008226"/>
    </source>
</evidence>
<dbReference type="InterPro" id="IPR045864">
    <property type="entry name" value="aa-tRNA-synth_II/BPL/LPL"/>
</dbReference>
<evidence type="ECO:0000256" key="4">
    <source>
        <dbReference type="ARBA" id="ARBA00022723"/>
    </source>
</evidence>
<keyword evidence="3 13" id="KW-0436">Ligase</keyword>
<evidence type="ECO:0000313" key="17">
    <source>
        <dbReference type="Proteomes" id="UP001431656"/>
    </source>
</evidence>
<dbReference type="GO" id="GO:0006419">
    <property type="term" value="P:alanyl-tRNA aminoacylation"/>
    <property type="evidence" value="ECO:0007669"/>
    <property type="project" value="UniProtKB-UniRule"/>
</dbReference>
<dbReference type="Gene3D" id="3.30.930.10">
    <property type="entry name" value="Bira Bifunctional Protein, Domain 2"/>
    <property type="match status" value="1"/>
</dbReference>